<dbReference type="GO" id="GO:0008610">
    <property type="term" value="P:lipid biosynthetic process"/>
    <property type="evidence" value="ECO:0007669"/>
    <property type="project" value="InterPro"/>
</dbReference>
<keyword evidence="4" id="KW-0560">Oxidoreductase</keyword>
<keyword evidence="5 6" id="KW-0472">Membrane</keyword>
<dbReference type="Proteomes" id="UP000218437">
    <property type="component" value="Chromosome"/>
</dbReference>
<dbReference type="InterPro" id="IPR006694">
    <property type="entry name" value="Fatty_acid_hydroxylase"/>
</dbReference>
<evidence type="ECO:0000256" key="2">
    <source>
        <dbReference type="ARBA" id="ARBA00022692"/>
    </source>
</evidence>
<dbReference type="GO" id="GO:0012505">
    <property type="term" value="C:endomembrane system"/>
    <property type="evidence" value="ECO:0007669"/>
    <property type="project" value="UniProtKB-SubCell"/>
</dbReference>
<keyword evidence="3 6" id="KW-1133">Transmembrane helix</keyword>
<reference evidence="8 9" key="1">
    <citation type="submission" date="2017-09" db="EMBL/GenBank/DDBJ databases">
        <title>Complete genome sequence of Janthinobacterium svalbardensis PAMC 27463.</title>
        <authorList>
            <person name="Cho Y.-J."/>
            <person name="Cho A."/>
            <person name="Kim O.-S."/>
            <person name="Lee J.-I."/>
        </authorList>
    </citation>
    <scope>NUCLEOTIDE SEQUENCE [LARGE SCALE GENOMIC DNA]</scope>
    <source>
        <strain evidence="8 9">PAMC 27463</strain>
    </source>
</reference>
<evidence type="ECO:0000256" key="4">
    <source>
        <dbReference type="ARBA" id="ARBA00023002"/>
    </source>
</evidence>
<dbReference type="RefSeq" id="WP_096234021.1">
    <property type="nucleotide sequence ID" value="NZ_CP023422.1"/>
</dbReference>
<dbReference type="GO" id="GO:0050479">
    <property type="term" value="F:glyceryl-ether monooxygenase activity"/>
    <property type="evidence" value="ECO:0007669"/>
    <property type="project" value="TreeGrafter"/>
</dbReference>
<protein>
    <submittedName>
        <fullName evidence="8">Fatty acid hydroxylase</fullName>
    </submittedName>
</protein>
<evidence type="ECO:0000313" key="8">
    <source>
        <dbReference type="EMBL" id="ATD59867.1"/>
    </source>
</evidence>
<name>A0A290WSJ4_9BURK</name>
<gene>
    <name evidence="8" type="ORF">CNX70_06445</name>
</gene>
<feature type="transmembrane region" description="Helical" evidence="6">
    <location>
        <begin position="93"/>
        <end position="115"/>
    </location>
</feature>
<evidence type="ECO:0000256" key="6">
    <source>
        <dbReference type="SAM" id="Phobius"/>
    </source>
</evidence>
<dbReference type="AlphaFoldDB" id="A0A290WSJ4"/>
<dbReference type="InterPro" id="IPR051689">
    <property type="entry name" value="Sterol_desaturase/TMEM195"/>
</dbReference>
<evidence type="ECO:0000256" key="3">
    <source>
        <dbReference type="ARBA" id="ARBA00022989"/>
    </source>
</evidence>
<keyword evidence="2 6" id="KW-0812">Transmembrane</keyword>
<dbReference type="PANTHER" id="PTHR21624">
    <property type="entry name" value="STEROL DESATURASE-RELATED PROTEIN"/>
    <property type="match status" value="1"/>
</dbReference>
<sequence>MTVADIVSLVTPAIDAVVDAFGVAQGWLFQTVVNPLVYHLGFGEFTEEAFEGTEWLLIGLCELVLLFLVLRPLEALIPAQKMTDPRARWNDFLYTVLHRIGLFSVLVFFTLDPLMDALAGALRFDNIHPFNLESLLPGISPLFSFIIYFVILDFVDYCYHRASHRFGWWWGLHSLHHSQQNMNLWSDDRNHLLDDFLRDVVMALVALGIGVPPGQYVLLVSISRILQSLQHANVRMHFGRIGERLLISPRFHRTHHAIGVGHESKGKGSMGGCNFGVVLPIWDMLLGTANFSAGYARTGVRDQLARIDSNGVGRPGREYGRGFWQQQWLGLRRMVEFARLKRKGRR</sequence>
<accession>A0A290WSJ4</accession>
<dbReference type="GO" id="GO:0006643">
    <property type="term" value="P:membrane lipid metabolic process"/>
    <property type="evidence" value="ECO:0007669"/>
    <property type="project" value="TreeGrafter"/>
</dbReference>
<dbReference type="KEGG" id="jsv:CNX70_06445"/>
<evidence type="ECO:0000256" key="1">
    <source>
        <dbReference type="ARBA" id="ARBA00004127"/>
    </source>
</evidence>
<proteinExistence type="predicted"/>
<feature type="domain" description="Fatty acid hydroxylase" evidence="7">
    <location>
        <begin position="145"/>
        <end position="288"/>
    </location>
</feature>
<dbReference type="GO" id="GO:0005506">
    <property type="term" value="F:iron ion binding"/>
    <property type="evidence" value="ECO:0007669"/>
    <property type="project" value="InterPro"/>
</dbReference>
<evidence type="ECO:0000259" key="7">
    <source>
        <dbReference type="Pfam" id="PF04116"/>
    </source>
</evidence>
<organism evidence="8 9">
    <name type="scientific">Janthinobacterium svalbardensis</name>
    <dbReference type="NCBI Taxonomy" id="368607"/>
    <lineage>
        <taxon>Bacteria</taxon>
        <taxon>Pseudomonadati</taxon>
        <taxon>Pseudomonadota</taxon>
        <taxon>Betaproteobacteria</taxon>
        <taxon>Burkholderiales</taxon>
        <taxon>Oxalobacteraceae</taxon>
        <taxon>Janthinobacterium</taxon>
    </lineage>
</organism>
<dbReference type="GO" id="GO:0016020">
    <property type="term" value="C:membrane"/>
    <property type="evidence" value="ECO:0007669"/>
    <property type="project" value="GOC"/>
</dbReference>
<feature type="transmembrane region" description="Helical" evidence="6">
    <location>
        <begin position="135"/>
        <end position="155"/>
    </location>
</feature>
<feature type="transmembrane region" description="Helical" evidence="6">
    <location>
        <begin position="55"/>
        <end position="73"/>
    </location>
</feature>
<dbReference type="Pfam" id="PF04116">
    <property type="entry name" value="FA_hydroxylase"/>
    <property type="match status" value="1"/>
</dbReference>
<evidence type="ECO:0000313" key="9">
    <source>
        <dbReference type="Proteomes" id="UP000218437"/>
    </source>
</evidence>
<dbReference type="EMBL" id="CP023422">
    <property type="protein sequence ID" value="ATD59867.1"/>
    <property type="molecule type" value="Genomic_DNA"/>
</dbReference>
<dbReference type="PANTHER" id="PTHR21624:SF3">
    <property type="entry name" value="FATTY ACID HYDROXYLASE DOMAIN-CONTAINING PROTEIN"/>
    <property type="match status" value="1"/>
</dbReference>
<comment type="subcellular location">
    <subcellularLocation>
        <location evidence="1">Endomembrane system</location>
        <topology evidence="1">Multi-pass membrane protein</topology>
    </subcellularLocation>
</comment>
<keyword evidence="9" id="KW-1185">Reference proteome</keyword>
<evidence type="ECO:0000256" key="5">
    <source>
        <dbReference type="ARBA" id="ARBA00023136"/>
    </source>
</evidence>